<evidence type="ECO:0000256" key="1">
    <source>
        <dbReference type="ARBA" id="ARBA00004651"/>
    </source>
</evidence>
<keyword evidence="3" id="KW-0812">Transmembrane</keyword>
<dbReference type="AlphaFoldDB" id="A0A0D6FZJ6"/>
<dbReference type="PANTHER" id="PTHR30086:SF20">
    <property type="entry name" value="ARGININE EXPORTER PROTEIN ARGO-RELATED"/>
    <property type="match status" value="1"/>
</dbReference>
<dbReference type="GO" id="GO:0005886">
    <property type="term" value="C:plasma membrane"/>
    <property type="evidence" value="ECO:0007669"/>
    <property type="project" value="UniProtKB-SubCell"/>
</dbReference>
<comment type="caution">
    <text evidence="6">The sequence shown here is derived from an EMBL/GenBank/DDBJ whole genome shotgun (WGS) entry which is preliminary data.</text>
</comment>
<dbReference type="KEGG" id="cdip:ERS451417_01001"/>
<reference evidence="6 7" key="1">
    <citation type="submission" date="2020-02" db="EMBL/GenBank/DDBJ databases">
        <authorList>
            <person name="Brisse S."/>
        </authorList>
    </citation>
    <scope>NUCLEOTIDE SEQUENCE [LARGE SCALE GENOMIC DNA]</scope>
    <source>
        <strain evidence="6">CIP107547</strain>
    </source>
</reference>
<proteinExistence type="predicted"/>
<dbReference type="Pfam" id="PF01810">
    <property type="entry name" value="LysE"/>
    <property type="match status" value="1"/>
</dbReference>
<comment type="subcellular location">
    <subcellularLocation>
        <location evidence="1">Cell membrane</location>
        <topology evidence="1">Multi-pass membrane protein</topology>
    </subcellularLocation>
</comment>
<keyword evidence="2" id="KW-1003">Cell membrane</keyword>
<evidence type="ECO:0000256" key="5">
    <source>
        <dbReference type="ARBA" id="ARBA00023136"/>
    </source>
</evidence>
<evidence type="ECO:0000256" key="3">
    <source>
        <dbReference type="ARBA" id="ARBA00022692"/>
    </source>
</evidence>
<dbReference type="InterPro" id="IPR001123">
    <property type="entry name" value="LeuE-type"/>
</dbReference>
<keyword evidence="4" id="KW-1133">Transmembrane helix</keyword>
<name>A0A0D6FZJ6_CORDP</name>
<evidence type="ECO:0000313" key="6">
    <source>
        <dbReference type="EMBL" id="CAB0601436.1"/>
    </source>
</evidence>
<evidence type="ECO:0000256" key="4">
    <source>
        <dbReference type="ARBA" id="ARBA00022989"/>
    </source>
</evidence>
<protein>
    <submittedName>
        <fullName evidence="6">Lysine exporter protein</fullName>
    </submittedName>
</protein>
<keyword evidence="5" id="KW-0472">Membrane</keyword>
<dbReference type="EMBL" id="CADDAV010000015">
    <property type="protein sequence ID" value="CAB0601436.1"/>
    <property type="molecule type" value="Genomic_DNA"/>
</dbReference>
<accession>A0A0D6FZJ6</accession>
<sequence length="228" mass="24678">MSIAIAGFLMGLSLIVAIGPQNALIIRQGIKREGLIPILVVCILSDVILIFGGTAGVGALVDRAPIALVVLKWLGVAYLLYFGFTCFKEAFKRHGQALTVEQSEPVAYEPAADASSGVITKTRTKAQPKSAQRTWVKPVLAALAFTWLNPAAYIDVLVMLGGIANQHGPDGRWIFALGALCASLTWFPFIGYTSTRFSTVLSRPAVWRYINIAIGIIMMIMCARLIMH</sequence>
<dbReference type="GeneID" id="29423244"/>
<dbReference type="OMA" id="HVFAVCL"/>
<organism evidence="6 7">
    <name type="scientific">Corynebacterium diphtheriae</name>
    <dbReference type="NCBI Taxonomy" id="1717"/>
    <lineage>
        <taxon>Bacteria</taxon>
        <taxon>Bacillati</taxon>
        <taxon>Actinomycetota</taxon>
        <taxon>Actinomycetes</taxon>
        <taxon>Mycobacteriales</taxon>
        <taxon>Corynebacteriaceae</taxon>
        <taxon>Corynebacterium</taxon>
    </lineage>
</organism>
<gene>
    <name evidence="6" type="ORF">CIP107547_01272</name>
</gene>
<evidence type="ECO:0000313" key="7">
    <source>
        <dbReference type="Proteomes" id="UP000480222"/>
    </source>
</evidence>
<dbReference type="PANTHER" id="PTHR30086">
    <property type="entry name" value="ARGININE EXPORTER PROTEIN ARGO"/>
    <property type="match status" value="1"/>
</dbReference>
<evidence type="ECO:0000256" key="2">
    <source>
        <dbReference type="ARBA" id="ARBA00022475"/>
    </source>
</evidence>
<dbReference type="Proteomes" id="UP000480222">
    <property type="component" value="Unassembled WGS sequence"/>
</dbReference>
<dbReference type="GO" id="GO:0015171">
    <property type="term" value="F:amino acid transmembrane transporter activity"/>
    <property type="evidence" value="ECO:0007669"/>
    <property type="project" value="TreeGrafter"/>
</dbReference>
<dbReference type="RefSeq" id="WP_014310338.1">
    <property type="nucleotide sequence ID" value="NZ_CABVGJ010000005.1"/>
</dbReference>